<organism evidence="15 16">
    <name type="scientific">Candidatus Bacteroides merdigallinarum</name>
    <dbReference type="NCBI Taxonomy" id="2838473"/>
    <lineage>
        <taxon>Bacteria</taxon>
        <taxon>Pseudomonadati</taxon>
        <taxon>Bacteroidota</taxon>
        <taxon>Bacteroidia</taxon>
        <taxon>Bacteroidales</taxon>
        <taxon>Bacteroidaceae</taxon>
        <taxon>Bacteroides</taxon>
    </lineage>
</organism>
<dbReference type="Pfam" id="PF00593">
    <property type="entry name" value="TonB_dep_Rec_b-barrel"/>
    <property type="match status" value="1"/>
</dbReference>
<reference evidence="15" key="1">
    <citation type="journal article" date="2021" name="PeerJ">
        <title>Extensive microbial diversity within the chicken gut microbiome revealed by metagenomics and culture.</title>
        <authorList>
            <person name="Gilroy R."/>
            <person name="Ravi A."/>
            <person name="Getino M."/>
            <person name="Pursley I."/>
            <person name="Horton D.L."/>
            <person name="Alikhan N.F."/>
            <person name="Baker D."/>
            <person name="Gharbi K."/>
            <person name="Hall N."/>
            <person name="Watson M."/>
            <person name="Adriaenssens E.M."/>
            <person name="Foster-Nyarko E."/>
            <person name="Jarju S."/>
            <person name="Secka A."/>
            <person name="Antonio M."/>
            <person name="Oren A."/>
            <person name="Chaudhuri R.R."/>
            <person name="La Ragione R."/>
            <person name="Hildebrand F."/>
            <person name="Pallen M.J."/>
        </authorList>
    </citation>
    <scope>NUCLEOTIDE SEQUENCE</scope>
    <source>
        <strain evidence="15">ChiHjej9B8-1298</strain>
    </source>
</reference>
<evidence type="ECO:0000256" key="9">
    <source>
        <dbReference type="ARBA" id="ARBA00023237"/>
    </source>
</evidence>
<name>A0A9D2E8L0_9BACE</name>
<feature type="domain" description="TonB-dependent receptor-like beta-barrel" evidence="13">
    <location>
        <begin position="328"/>
        <end position="779"/>
    </location>
</feature>
<evidence type="ECO:0000256" key="4">
    <source>
        <dbReference type="ARBA" id="ARBA00022692"/>
    </source>
</evidence>
<dbReference type="PANTHER" id="PTHR30069:SF29">
    <property type="entry name" value="HEMOGLOBIN AND HEMOGLOBIN-HAPTOGLOBIN-BINDING PROTEIN 1-RELATED"/>
    <property type="match status" value="1"/>
</dbReference>
<proteinExistence type="inferred from homology"/>
<evidence type="ECO:0000313" key="15">
    <source>
        <dbReference type="EMBL" id="HIZ32822.1"/>
    </source>
</evidence>
<dbReference type="EMBL" id="DXBX01000032">
    <property type="protein sequence ID" value="HIZ32822.1"/>
    <property type="molecule type" value="Genomic_DNA"/>
</dbReference>
<comment type="caution">
    <text evidence="15">The sequence shown here is derived from an EMBL/GenBank/DDBJ whole genome shotgun (WGS) entry which is preliminary data.</text>
</comment>
<dbReference type="GO" id="GO:0044718">
    <property type="term" value="P:siderophore transmembrane transport"/>
    <property type="evidence" value="ECO:0007669"/>
    <property type="project" value="TreeGrafter"/>
</dbReference>
<dbReference type="InterPro" id="IPR012910">
    <property type="entry name" value="Plug_dom"/>
</dbReference>
<comment type="similarity">
    <text evidence="10 11">Belongs to the TonB-dependent receptor family.</text>
</comment>
<dbReference type="Gene3D" id="2.170.130.10">
    <property type="entry name" value="TonB-dependent receptor, plug domain"/>
    <property type="match status" value="1"/>
</dbReference>
<keyword evidence="9 10" id="KW-0998">Cell outer membrane</keyword>
<feature type="chain" id="PRO_5039132331" evidence="12">
    <location>
        <begin position="22"/>
        <end position="807"/>
    </location>
</feature>
<dbReference type="AlphaFoldDB" id="A0A9D2E8L0"/>
<evidence type="ECO:0000256" key="11">
    <source>
        <dbReference type="RuleBase" id="RU003357"/>
    </source>
</evidence>
<evidence type="ECO:0000256" key="8">
    <source>
        <dbReference type="ARBA" id="ARBA00023170"/>
    </source>
</evidence>
<feature type="domain" description="TonB-dependent receptor plug" evidence="14">
    <location>
        <begin position="134"/>
        <end position="234"/>
    </location>
</feature>
<evidence type="ECO:0000259" key="14">
    <source>
        <dbReference type="Pfam" id="PF07715"/>
    </source>
</evidence>
<comment type="subcellular location">
    <subcellularLocation>
        <location evidence="1 10">Cell outer membrane</location>
        <topology evidence="1 10">Multi-pass membrane protein</topology>
    </subcellularLocation>
</comment>
<feature type="signal peptide" evidence="12">
    <location>
        <begin position="1"/>
        <end position="21"/>
    </location>
</feature>
<dbReference type="Proteomes" id="UP000824028">
    <property type="component" value="Unassembled WGS sequence"/>
</dbReference>
<accession>A0A9D2E8L0</accession>
<sequence length="807" mass="91097">MNTKTTLILFLLFIVVTAAQAQHHRGRRHHRPHGIELSGHITSSEGGIIDFAAVQLKDTPHGAYVDTEGRYRFHAPAGTYTLVVSAIGYETVEKEITLRRGEDRTLDFTLRPEHRQLEEVVVTASGVGRVKRSAYNAVAVDATELHNSAKTLGDALAKAPGVKLRESGGVGSDTQLMLDGFSGRHVKIFIDGVPQEGAGKALDLNNLPVNYAERIEVYKGVVPVGFGTDALGGVVNIVTAKQREGWHLDASYSYGSFNTHKSYARFGQTLRNGFTYEVNAFQNLSDNDYYIDNYITEFGDDGITENTDPSKIYHVKRFNDRFHNEAVIGKLGVTGKSWADRLMLGFTWSNYYKEIQNGVYQYIVFGQKHRKGHSFVPSLEYSKRDLFTKGLDVVLAANYNHNLTQNIDTASWKYNWLGQRKPLTSPGEQSYQDNESTNKNWNATLTVNYRIGRVHAFTLNHVLSTFERTTVSYSGGASKITSFDIPKVTRKNITGLSYRLMPSERWNLSAFGKYYNQYNRGPVSQSADGVGSYVNMSKQVSSFGYGAAGTWFILDGLQAKLSYEKAYRLPTTDELFGDEDLEAGRADLRPENSHNINLNLSYTRQFGRHGLYVEGSYIYRDTKDYIKRSLDAVGGTSFGIYENHGRVKTKGFNVSARYSYGRWLSLGGTFNNLNARDAERYLAGNTQQESMTYNQRIPNQPYTYANFDASFTWHDLFAEGNVLTLTYDGFYQHEFPLYWEHLGDPTTKSRVPDQLSHSLILGYFLKNGRYNLSLECRNLTDEKLYDNFSLQKAGRAFYGKVRVYFGK</sequence>
<dbReference type="PROSITE" id="PS52016">
    <property type="entry name" value="TONB_DEPENDENT_REC_3"/>
    <property type="match status" value="1"/>
</dbReference>
<dbReference type="Pfam" id="PF07715">
    <property type="entry name" value="Plug"/>
    <property type="match status" value="1"/>
</dbReference>
<dbReference type="InterPro" id="IPR039426">
    <property type="entry name" value="TonB-dep_rcpt-like"/>
</dbReference>
<evidence type="ECO:0000256" key="10">
    <source>
        <dbReference type="PROSITE-ProRule" id="PRU01360"/>
    </source>
</evidence>
<dbReference type="SUPFAM" id="SSF49464">
    <property type="entry name" value="Carboxypeptidase regulatory domain-like"/>
    <property type="match status" value="1"/>
</dbReference>
<keyword evidence="7 10" id="KW-0472">Membrane</keyword>
<keyword evidence="4 10" id="KW-0812">Transmembrane</keyword>
<evidence type="ECO:0000256" key="5">
    <source>
        <dbReference type="ARBA" id="ARBA00022729"/>
    </source>
</evidence>
<dbReference type="InterPro" id="IPR000531">
    <property type="entry name" value="Beta-barrel_TonB"/>
</dbReference>
<dbReference type="InterPro" id="IPR036942">
    <property type="entry name" value="Beta-barrel_TonB_sf"/>
</dbReference>
<dbReference type="GO" id="GO:0015344">
    <property type="term" value="F:siderophore uptake transmembrane transporter activity"/>
    <property type="evidence" value="ECO:0007669"/>
    <property type="project" value="TreeGrafter"/>
</dbReference>
<dbReference type="Gene3D" id="2.40.170.20">
    <property type="entry name" value="TonB-dependent receptor, beta-barrel domain"/>
    <property type="match status" value="1"/>
</dbReference>
<dbReference type="Pfam" id="PF13715">
    <property type="entry name" value="CarbopepD_reg_2"/>
    <property type="match status" value="1"/>
</dbReference>
<dbReference type="InterPro" id="IPR037066">
    <property type="entry name" value="Plug_dom_sf"/>
</dbReference>
<evidence type="ECO:0000313" key="16">
    <source>
        <dbReference type="Proteomes" id="UP000824028"/>
    </source>
</evidence>
<evidence type="ECO:0000256" key="6">
    <source>
        <dbReference type="ARBA" id="ARBA00023077"/>
    </source>
</evidence>
<evidence type="ECO:0000256" key="1">
    <source>
        <dbReference type="ARBA" id="ARBA00004571"/>
    </source>
</evidence>
<evidence type="ECO:0000256" key="12">
    <source>
        <dbReference type="SAM" id="SignalP"/>
    </source>
</evidence>
<dbReference type="GO" id="GO:0009279">
    <property type="term" value="C:cell outer membrane"/>
    <property type="evidence" value="ECO:0007669"/>
    <property type="project" value="UniProtKB-SubCell"/>
</dbReference>
<gene>
    <name evidence="15" type="ORF">H9814_04650</name>
</gene>
<keyword evidence="5 12" id="KW-0732">Signal</keyword>
<keyword evidence="3 10" id="KW-1134">Transmembrane beta strand</keyword>
<dbReference type="PANTHER" id="PTHR30069">
    <property type="entry name" value="TONB-DEPENDENT OUTER MEMBRANE RECEPTOR"/>
    <property type="match status" value="1"/>
</dbReference>
<evidence type="ECO:0000256" key="7">
    <source>
        <dbReference type="ARBA" id="ARBA00023136"/>
    </source>
</evidence>
<dbReference type="Gene3D" id="2.60.40.1120">
    <property type="entry name" value="Carboxypeptidase-like, regulatory domain"/>
    <property type="match status" value="1"/>
</dbReference>
<evidence type="ECO:0000256" key="2">
    <source>
        <dbReference type="ARBA" id="ARBA00022448"/>
    </source>
</evidence>
<dbReference type="SUPFAM" id="SSF56935">
    <property type="entry name" value="Porins"/>
    <property type="match status" value="1"/>
</dbReference>
<keyword evidence="8 15" id="KW-0675">Receptor</keyword>
<keyword evidence="6 11" id="KW-0798">TonB box</keyword>
<dbReference type="InterPro" id="IPR008969">
    <property type="entry name" value="CarboxyPept-like_regulatory"/>
</dbReference>
<evidence type="ECO:0000256" key="3">
    <source>
        <dbReference type="ARBA" id="ARBA00022452"/>
    </source>
</evidence>
<reference evidence="15" key="2">
    <citation type="submission" date="2021-04" db="EMBL/GenBank/DDBJ databases">
        <authorList>
            <person name="Gilroy R."/>
        </authorList>
    </citation>
    <scope>NUCLEOTIDE SEQUENCE</scope>
    <source>
        <strain evidence="15">ChiHjej9B8-1298</strain>
    </source>
</reference>
<keyword evidence="2 10" id="KW-0813">Transport</keyword>
<protein>
    <submittedName>
        <fullName evidence="15">TonB-dependent receptor</fullName>
    </submittedName>
</protein>
<evidence type="ECO:0000259" key="13">
    <source>
        <dbReference type="Pfam" id="PF00593"/>
    </source>
</evidence>